<name>A0ABY8V0S0_9BACI</name>
<dbReference type="RefSeq" id="WP_231418168.1">
    <property type="nucleotide sequence ID" value="NZ_CP126446.1"/>
</dbReference>
<dbReference type="Pfam" id="PF09823">
    <property type="entry name" value="DUF2357"/>
    <property type="match status" value="1"/>
</dbReference>
<dbReference type="InterPro" id="IPR018633">
    <property type="entry name" value="DUF2357"/>
</dbReference>
<keyword evidence="3" id="KW-1185">Reference proteome</keyword>
<reference evidence="2 3" key="1">
    <citation type="submission" date="2023-05" db="EMBL/GenBank/DDBJ databases">
        <title>Comparative genomics reveals the evidence of polycyclic aromatic hydrocarbons degradation in moderately halophilic genus Pontibacillus.</title>
        <authorList>
            <person name="Yang H."/>
            <person name="Qian Z."/>
        </authorList>
    </citation>
    <scope>NUCLEOTIDE SEQUENCE [LARGE SCALE GENOMIC DNA]</scope>
    <source>
        <strain evidence="3">HN14</strain>
    </source>
</reference>
<dbReference type="EMBL" id="CP126446">
    <property type="protein sequence ID" value="WIF99215.1"/>
    <property type="molecule type" value="Genomic_DNA"/>
</dbReference>
<accession>A0ABY8V0S0</accession>
<evidence type="ECO:0000313" key="3">
    <source>
        <dbReference type="Proteomes" id="UP001236652"/>
    </source>
</evidence>
<organism evidence="2 3">
    <name type="scientific">Pontibacillus chungwhensis</name>
    <dbReference type="NCBI Taxonomy" id="265426"/>
    <lineage>
        <taxon>Bacteria</taxon>
        <taxon>Bacillati</taxon>
        <taxon>Bacillota</taxon>
        <taxon>Bacilli</taxon>
        <taxon>Bacillales</taxon>
        <taxon>Bacillaceae</taxon>
        <taxon>Pontibacillus</taxon>
    </lineage>
</organism>
<sequence length="613" mass="71611">MALPTNHTDIINLHDSGLGLYFQTGRNEVKIHHLSPDQRRDHLMETLVEVYEYQKWSALLIDWKDDRSIKIRFPSPEGDGDLFERSLSKTKQVQPLFDPAKEDTFPWPCGTFIYEVDLEGRTYYGAVRIVPHHFSKQQFNQIATFLEEALEGLTMNYYQEVSQSLSPEQLIGESDLRFLKWLDRSFRKLTTALDWIEKENSMNVRRHYQVESHPGRMDRQSFKWEHSAKGAVMSGTKFYNRKQRQDANTPENQLVKFRTKAVLKRMNQLISTLEEERLRFIDDQNTLNGEIEQLTRDRLSPLARVTSNDQTLLKNKETSKVKTKEATETKIRNMEQTLRKVKPYQQQLRSVIRQGFWNDVDDVHPRVPRSVQSRGYISFHKLWHELEASGGRTSVPASRAGEPLFHSTGKMYEYYTLLHVVHLIKERGYSFKHDTLMNQLQKGYMHSELQEGTTVVLANSEGELHVVYEQEVEHRSRDAIANSTYFFSKFRRKKPDIRIDYYHYHEGVPLYHSSIAVEVKYSPLRNIYTPDGNTKAAEQMNEYVGIKYYCPVRQSFYNRIREVLCVYPGNRAEPVLLDTEAGKFIQLYPTEDGAVGMEALGGVLDGWLDLKAW</sequence>
<proteinExistence type="predicted"/>
<feature type="domain" description="DUF2357" evidence="1">
    <location>
        <begin position="129"/>
        <end position="277"/>
    </location>
</feature>
<dbReference type="Proteomes" id="UP001236652">
    <property type="component" value="Chromosome"/>
</dbReference>
<protein>
    <submittedName>
        <fullName evidence="2">DUF2357 domain-containing protein</fullName>
    </submittedName>
</protein>
<gene>
    <name evidence="2" type="ORF">QNI29_06025</name>
</gene>
<evidence type="ECO:0000313" key="2">
    <source>
        <dbReference type="EMBL" id="WIF99215.1"/>
    </source>
</evidence>
<evidence type="ECO:0000259" key="1">
    <source>
        <dbReference type="Pfam" id="PF09823"/>
    </source>
</evidence>